<dbReference type="InterPro" id="IPR013096">
    <property type="entry name" value="Cupin_2"/>
</dbReference>
<evidence type="ECO:0000259" key="2">
    <source>
        <dbReference type="PROSITE" id="PS50943"/>
    </source>
</evidence>
<comment type="caution">
    <text evidence="3">The sequence shown here is derived from an EMBL/GenBank/DDBJ whole genome shotgun (WGS) entry which is preliminary data.</text>
</comment>
<keyword evidence="1" id="KW-0238">DNA-binding</keyword>
<dbReference type="InterPro" id="IPR050807">
    <property type="entry name" value="TransReg_Diox_bact_type"/>
</dbReference>
<proteinExistence type="predicted"/>
<evidence type="ECO:0000256" key="1">
    <source>
        <dbReference type="ARBA" id="ARBA00023125"/>
    </source>
</evidence>
<accession>A0ABR9ZPJ5</accession>
<dbReference type="Pfam" id="PF01381">
    <property type="entry name" value="HTH_3"/>
    <property type="match status" value="1"/>
</dbReference>
<dbReference type="InterPro" id="IPR014710">
    <property type="entry name" value="RmlC-like_jellyroll"/>
</dbReference>
<evidence type="ECO:0000313" key="4">
    <source>
        <dbReference type="Proteomes" id="UP000614200"/>
    </source>
</evidence>
<dbReference type="PROSITE" id="PS50943">
    <property type="entry name" value="HTH_CROC1"/>
    <property type="match status" value="1"/>
</dbReference>
<protein>
    <submittedName>
        <fullName evidence="3">Helix-turn-helix domain-containing protein</fullName>
    </submittedName>
</protein>
<sequence>MKYDLIRKLRKANKLTLVELGEKTGYTPSFLSQIERGLKEPSLEAMRKIANALDTTVIALLEDDNTSTAERANENGAYAIIRSNNRRKFTIDDIPGYELITPQTADSSQKYAMYGLISTLKPNEWSNKQLIRHAFEECCYIIRGKMKAFIGDESCLLSTGDSFYIKGFVPHNYLNVGDEDLVILAFQSKM</sequence>
<dbReference type="CDD" id="cd02209">
    <property type="entry name" value="cupin_XRE_C"/>
    <property type="match status" value="1"/>
</dbReference>
<gene>
    <name evidence="3" type="ORF">ISU02_04365</name>
</gene>
<dbReference type="InterPro" id="IPR010982">
    <property type="entry name" value="Lambda_DNA-bd_dom_sf"/>
</dbReference>
<dbReference type="SUPFAM" id="SSF47413">
    <property type="entry name" value="lambda repressor-like DNA-binding domains"/>
    <property type="match status" value="1"/>
</dbReference>
<dbReference type="InterPro" id="IPR001387">
    <property type="entry name" value="Cro/C1-type_HTH"/>
</dbReference>
<dbReference type="RefSeq" id="WP_194700567.1">
    <property type="nucleotide sequence ID" value="NZ_JADKNH010000002.1"/>
</dbReference>
<dbReference type="PANTHER" id="PTHR46797:SF1">
    <property type="entry name" value="METHYLPHOSPHONATE SYNTHASE"/>
    <property type="match status" value="1"/>
</dbReference>
<feature type="domain" description="HTH cro/C1-type" evidence="2">
    <location>
        <begin position="6"/>
        <end position="60"/>
    </location>
</feature>
<dbReference type="PANTHER" id="PTHR46797">
    <property type="entry name" value="HTH-TYPE TRANSCRIPTIONAL REGULATOR"/>
    <property type="match status" value="1"/>
</dbReference>
<organism evidence="3 4">
    <name type="scientific">Fusibacter ferrireducens</name>
    <dbReference type="NCBI Taxonomy" id="2785058"/>
    <lineage>
        <taxon>Bacteria</taxon>
        <taxon>Bacillati</taxon>
        <taxon>Bacillota</taxon>
        <taxon>Clostridia</taxon>
        <taxon>Eubacteriales</taxon>
        <taxon>Eubacteriales Family XII. Incertae Sedis</taxon>
        <taxon>Fusibacter</taxon>
    </lineage>
</organism>
<dbReference type="InterPro" id="IPR011051">
    <property type="entry name" value="RmlC_Cupin_sf"/>
</dbReference>
<name>A0ABR9ZPJ5_9FIRM</name>
<evidence type="ECO:0000313" key="3">
    <source>
        <dbReference type="EMBL" id="MBF4692334.1"/>
    </source>
</evidence>
<dbReference type="EMBL" id="JADKNH010000002">
    <property type="protein sequence ID" value="MBF4692334.1"/>
    <property type="molecule type" value="Genomic_DNA"/>
</dbReference>
<reference evidence="3 4" key="1">
    <citation type="submission" date="2020-11" db="EMBL/GenBank/DDBJ databases">
        <title>Fusibacter basophilias sp. nov.</title>
        <authorList>
            <person name="Qiu D."/>
        </authorList>
    </citation>
    <scope>NUCLEOTIDE SEQUENCE [LARGE SCALE GENOMIC DNA]</scope>
    <source>
        <strain evidence="3 4">Q10-2</strain>
    </source>
</reference>
<keyword evidence="4" id="KW-1185">Reference proteome</keyword>
<dbReference type="Proteomes" id="UP000614200">
    <property type="component" value="Unassembled WGS sequence"/>
</dbReference>
<dbReference type="Gene3D" id="2.60.120.10">
    <property type="entry name" value="Jelly Rolls"/>
    <property type="match status" value="1"/>
</dbReference>
<dbReference type="SMART" id="SM00530">
    <property type="entry name" value="HTH_XRE"/>
    <property type="match status" value="1"/>
</dbReference>
<dbReference type="Gene3D" id="1.10.260.40">
    <property type="entry name" value="lambda repressor-like DNA-binding domains"/>
    <property type="match status" value="1"/>
</dbReference>
<dbReference type="SUPFAM" id="SSF51182">
    <property type="entry name" value="RmlC-like cupins"/>
    <property type="match status" value="1"/>
</dbReference>
<dbReference type="Pfam" id="PF07883">
    <property type="entry name" value="Cupin_2"/>
    <property type="match status" value="1"/>
</dbReference>
<dbReference type="CDD" id="cd00093">
    <property type="entry name" value="HTH_XRE"/>
    <property type="match status" value="1"/>
</dbReference>